<comment type="caution">
    <text evidence="1">The sequence shown here is derived from an EMBL/GenBank/DDBJ whole genome shotgun (WGS) entry which is preliminary data.</text>
</comment>
<organism evidence="1 2">
    <name type="scientific">Bagarius yarrelli</name>
    <name type="common">Goonch</name>
    <name type="synonym">Bagrus yarrelli</name>
    <dbReference type="NCBI Taxonomy" id="175774"/>
    <lineage>
        <taxon>Eukaryota</taxon>
        <taxon>Metazoa</taxon>
        <taxon>Chordata</taxon>
        <taxon>Craniata</taxon>
        <taxon>Vertebrata</taxon>
        <taxon>Euteleostomi</taxon>
        <taxon>Actinopterygii</taxon>
        <taxon>Neopterygii</taxon>
        <taxon>Teleostei</taxon>
        <taxon>Ostariophysi</taxon>
        <taxon>Siluriformes</taxon>
        <taxon>Sisoridae</taxon>
        <taxon>Sisorinae</taxon>
        <taxon>Bagarius</taxon>
    </lineage>
</organism>
<keyword evidence="2" id="KW-1185">Reference proteome</keyword>
<accession>A0A556TP51</accession>
<sequence length="77" mass="8570">MAKLIALLPLLPQNNYEYDIIPSNMLMDLAWNMRYDLYYPAAFAPGTVTLLARTEGQLAIIDLEIGPDPTEAGKIIC</sequence>
<name>A0A556TP51_BAGYA</name>
<evidence type="ECO:0000313" key="1">
    <source>
        <dbReference type="EMBL" id="TSK31291.1"/>
    </source>
</evidence>
<proteinExistence type="predicted"/>
<gene>
    <name evidence="1" type="ORF">Baya_3401</name>
</gene>
<dbReference type="AlphaFoldDB" id="A0A556TP51"/>
<reference evidence="1 2" key="1">
    <citation type="journal article" date="2019" name="Genome Biol. Evol.">
        <title>Whole-Genome Sequencing of the Giant Devil Catfish, Bagarius yarrelli.</title>
        <authorList>
            <person name="Jiang W."/>
            <person name="Lv Y."/>
            <person name="Cheng L."/>
            <person name="Yang K."/>
            <person name="Chao B."/>
            <person name="Wang X."/>
            <person name="Li Y."/>
            <person name="Pan X."/>
            <person name="You X."/>
            <person name="Zhang Y."/>
            <person name="Yang J."/>
            <person name="Li J."/>
            <person name="Zhang X."/>
            <person name="Liu S."/>
            <person name="Sun C."/>
            <person name="Yang J."/>
            <person name="Shi Q."/>
        </authorList>
    </citation>
    <scope>NUCLEOTIDE SEQUENCE [LARGE SCALE GENOMIC DNA]</scope>
    <source>
        <strain evidence="1">JWS20170419001</strain>
        <tissue evidence="1">Muscle</tissue>
    </source>
</reference>
<dbReference type="Proteomes" id="UP000319801">
    <property type="component" value="Unassembled WGS sequence"/>
</dbReference>
<evidence type="ECO:0000313" key="2">
    <source>
        <dbReference type="Proteomes" id="UP000319801"/>
    </source>
</evidence>
<protein>
    <submittedName>
        <fullName evidence="1">Uncharacterized protein</fullName>
    </submittedName>
</protein>
<dbReference type="EMBL" id="VCAZ01000009">
    <property type="protein sequence ID" value="TSK31291.1"/>
    <property type="molecule type" value="Genomic_DNA"/>
</dbReference>